<dbReference type="Proteomes" id="UP000799424">
    <property type="component" value="Unassembled WGS sequence"/>
</dbReference>
<name>A0A6A7AF87_9PLEO</name>
<keyword evidence="2" id="KW-1185">Reference proteome</keyword>
<reference evidence="1" key="1">
    <citation type="journal article" date="2020" name="Stud. Mycol.">
        <title>101 Dothideomycetes genomes: a test case for predicting lifestyles and emergence of pathogens.</title>
        <authorList>
            <person name="Haridas S."/>
            <person name="Albert R."/>
            <person name="Binder M."/>
            <person name="Bloem J."/>
            <person name="Labutti K."/>
            <person name="Salamov A."/>
            <person name="Andreopoulos B."/>
            <person name="Baker S."/>
            <person name="Barry K."/>
            <person name="Bills G."/>
            <person name="Bluhm B."/>
            <person name="Cannon C."/>
            <person name="Castanera R."/>
            <person name="Culley D."/>
            <person name="Daum C."/>
            <person name="Ezra D."/>
            <person name="Gonzalez J."/>
            <person name="Henrissat B."/>
            <person name="Kuo A."/>
            <person name="Liang C."/>
            <person name="Lipzen A."/>
            <person name="Lutzoni F."/>
            <person name="Magnuson J."/>
            <person name="Mondo S."/>
            <person name="Nolan M."/>
            <person name="Ohm R."/>
            <person name="Pangilinan J."/>
            <person name="Park H.-J."/>
            <person name="Ramirez L."/>
            <person name="Alfaro M."/>
            <person name="Sun H."/>
            <person name="Tritt A."/>
            <person name="Yoshinaga Y."/>
            <person name="Zwiers L.-H."/>
            <person name="Turgeon B."/>
            <person name="Goodwin S."/>
            <person name="Spatafora J."/>
            <person name="Crous P."/>
            <person name="Grigoriev I."/>
        </authorList>
    </citation>
    <scope>NUCLEOTIDE SEQUENCE</scope>
    <source>
        <strain evidence="1">CBS 113818</strain>
    </source>
</reference>
<accession>A0A6A7AF87</accession>
<dbReference type="OrthoDB" id="10578860at2759"/>
<sequence>MRSTTINEEILCGRSAVLPSDAARVIARGLNRRVRLWSQEDAPFSIDRCDAARDPIRCGVQMNERFLAQGRFNEFVGHELGRCEVMIIALHKEIEPSNADTLRERKFALSKPPTAHTNTCHYTPSPLRPAFGRFKGTPITTASAFILLNLQVVSARSAPHVFNNIPPPTRGAVNYRP</sequence>
<dbReference type="AlphaFoldDB" id="A0A6A7AF87"/>
<evidence type="ECO:0000313" key="1">
    <source>
        <dbReference type="EMBL" id="KAF2831980.1"/>
    </source>
</evidence>
<evidence type="ECO:0000313" key="2">
    <source>
        <dbReference type="Proteomes" id="UP000799424"/>
    </source>
</evidence>
<organism evidence="1 2">
    <name type="scientific">Ophiobolus disseminans</name>
    <dbReference type="NCBI Taxonomy" id="1469910"/>
    <lineage>
        <taxon>Eukaryota</taxon>
        <taxon>Fungi</taxon>
        <taxon>Dikarya</taxon>
        <taxon>Ascomycota</taxon>
        <taxon>Pezizomycotina</taxon>
        <taxon>Dothideomycetes</taxon>
        <taxon>Pleosporomycetidae</taxon>
        <taxon>Pleosporales</taxon>
        <taxon>Pleosporineae</taxon>
        <taxon>Phaeosphaeriaceae</taxon>
        <taxon>Ophiobolus</taxon>
    </lineage>
</organism>
<dbReference type="EMBL" id="MU006217">
    <property type="protein sequence ID" value="KAF2831980.1"/>
    <property type="molecule type" value="Genomic_DNA"/>
</dbReference>
<protein>
    <submittedName>
        <fullName evidence="1">Uncharacterized protein</fullName>
    </submittedName>
</protein>
<gene>
    <name evidence="1" type="ORF">CC86DRAFT_84207</name>
</gene>
<proteinExistence type="predicted"/>